<gene>
    <name evidence="5" type="ORF">A33Q_2998</name>
</gene>
<organism evidence="5 6">
    <name type="scientific">Indibacter alkaliphilus (strain CCUG 57479 / KCTC 22604 / LW1)</name>
    <dbReference type="NCBI Taxonomy" id="1189612"/>
    <lineage>
        <taxon>Bacteria</taxon>
        <taxon>Pseudomonadati</taxon>
        <taxon>Bacteroidota</taxon>
        <taxon>Cytophagia</taxon>
        <taxon>Cytophagales</taxon>
        <taxon>Cyclobacteriaceae</taxon>
    </lineage>
</organism>
<keyword evidence="6" id="KW-1185">Reference proteome</keyword>
<evidence type="ECO:0000256" key="3">
    <source>
        <dbReference type="ARBA" id="ARBA00023180"/>
    </source>
</evidence>
<keyword evidence="3" id="KW-0325">Glycoprotein</keyword>
<dbReference type="Proteomes" id="UP000006073">
    <property type="component" value="Unassembled WGS sequence"/>
</dbReference>
<dbReference type="PANTHER" id="PTHR20961">
    <property type="entry name" value="GLYCOSYLTRANSFERASE"/>
    <property type="match status" value="1"/>
</dbReference>
<dbReference type="OrthoDB" id="1156086at2"/>
<evidence type="ECO:0000256" key="1">
    <source>
        <dbReference type="ARBA" id="ARBA00022676"/>
    </source>
</evidence>
<name>S2DU93_INDAL</name>
<reference evidence="5 6" key="1">
    <citation type="journal article" date="2013" name="Genome Announc.">
        <title>Draft Genome Sequence of Indibacter alkaliphilus Strain LW1T, Isolated from Lonar Lake, a Haloalkaline Lake in the Buldana District of Maharashtra, India.</title>
        <authorList>
            <person name="Singh A."/>
            <person name="Kumar Jangir P."/>
            <person name="Sharma R."/>
            <person name="Singh A."/>
            <person name="Kumar Pinnaka A."/>
            <person name="Shivaji S."/>
        </authorList>
    </citation>
    <scope>NUCLEOTIDE SEQUENCE [LARGE SCALE GENOMIC DNA]</scope>
    <source>
        <strain evidence="6">CCUG 57479 / KCTC 22604 / LW1</strain>
    </source>
</reference>
<dbReference type="Pfam" id="PF04577">
    <property type="entry name" value="Glyco_transf_61"/>
    <property type="match status" value="1"/>
</dbReference>
<accession>S2DU93</accession>
<proteinExistence type="predicted"/>
<dbReference type="eggNOG" id="COG4421">
    <property type="taxonomic scope" value="Bacteria"/>
</dbReference>
<dbReference type="AlphaFoldDB" id="S2DU93"/>
<evidence type="ECO:0000313" key="5">
    <source>
        <dbReference type="EMBL" id="EOZ95636.1"/>
    </source>
</evidence>
<dbReference type="InterPro" id="IPR049625">
    <property type="entry name" value="Glyco_transf_61_cat"/>
</dbReference>
<dbReference type="InterPro" id="IPR007657">
    <property type="entry name" value="Glycosyltransferase_61"/>
</dbReference>
<keyword evidence="1" id="KW-0328">Glycosyltransferase</keyword>
<keyword evidence="2" id="KW-0808">Transferase</keyword>
<comment type="caution">
    <text evidence="5">The sequence shown here is derived from an EMBL/GenBank/DDBJ whole genome shotgun (WGS) entry which is preliminary data.</text>
</comment>
<dbReference type="RefSeq" id="WP_009033403.1">
    <property type="nucleotide sequence ID" value="NZ_ALWO02000037.1"/>
</dbReference>
<dbReference type="GO" id="GO:0016757">
    <property type="term" value="F:glycosyltransferase activity"/>
    <property type="evidence" value="ECO:0007669"/>
    <property type="project" value="UniProtKB-KW"/>
</dbReference>
<feature type="domain" description="Glycosyltransferase 61 catalytic" evidence="4">
    <location>
        <begin position="110"/>
        <end position="276"/>
    </location>
</feature>
<protein>
    <submittedName>
        <fullName evidence="5">Capsular polysaccharide biosynthesis protein</fullName>
    </submittedName>
</protein>
<evidence type="ECO:0000256" key="2">
    <source>
        <dbReference type="ARBA" id="ARBA00022679"/>
    </source>
</evidence>
<evidence type="ECO:0000313" key="6">
    <source>
        <dbReference type="Proteomes" id="UP000006073"/>
    </source>
</evidence>
<dbReference type="EMBL" id="ALWO02000037">
    <property type="protein sequence ID" value="EOZ95636.1"/>
    <property type="molecule type" value="Genomic_DNA"/>
</dbReference>
<sequence length="337" mass="39393">MPSQPQLLRILPTYISERKKPINYQSSDFEIFKDYFVKEIKSFDVQTFKNCILVQDSLLTKHPLKIQDQLSHAIPFKCTAKLKRLALNYSRKVKYIEKAAWGIDNWSDNYFHWMGEALPRMYMMKDLLQEHPFLLPHSYRKLRFVQESMELLDLPFLFYDPKINYKIGELKAGSRMGNVGEFQQTALQQLSKAFIGEIQEKPFRKIYISRKDAQYRKVLNEPEVESVFSDFGYEIQVMEKFSLKDQVNMIRQCSHLAGLHGAGLSNMIFMPEGGKVLEFRNMGDSWSLSQSFFAMASDLGHEYYYTLNPATSQQTGFADFKINLEKLKQVLKLMADN</sequence>
<evidence type="ECO:0000259" key="4">
    <source>
        <dbReference type="Pfam" id="PF04577"/>
    </source>
</evidence>
<dbReference type="STRING" id="1189612.A33Q_2998"/>